<gene>
    <name evidence="3" type="ORF">B840_01405</name>
</gene>
<feature type="transmembrane region" description="Helical" evidence="2">
    <location>
        <begin position="422"/>
        <end position="443"/>
    </location>
</feature>
<feature type="compositionally biased region" description="Low complexity" evidence="1">
    <location>
        <begin position="10"/>
        <end position="21"/>
    </location>
</feature>
<dbReference type="EMBL" id="CP007790">
    <property type="protein sequence ID" value="AJK67913.1"/>
    <property type="molecule type" value="Genomic_DNA"/>
</dbReference>
<feature type="transmembrane region" description="Helical" evidence="2">
    <location>
        <begin position="42"/>
        <end position="62"/>
    </location>
</feature>
<keyword evidence="2" id="KW-1133">Transmembrane helix</keyword>
<keyword evidence="2" id="KW-0812">Transmembrane</keyword>
<dbReference type="AlphaFoldDB" id="A0A0B6TJ21"/>
<feature type="region of interest" description="Disordered" evidence="1">
    <location>
        <begin position="1"/>
        <end position="27"/>
    </location>
</feature>
<keyword evidence="2" id="KW-0472">Membrane</keyword>
<dbReference type="KEGG" id="cmq:B840_01405"/>
<evidence type="ECO:0000256" key="1">
    <source>
        <dbReference type="SAM" id="MobiDB-lite"/>
    </source>
</evidence>
<reference evidence="3 4" key="1">
    <citation type="submission" date="2014-05" db="EMBL/GenBank/DDBJ databases">
        <title>Complete genome sequence of Corynebacterium marinum DSM 44953.</title>
        <authorList>
            <person name="Schaffert L."/>
            <person name="Albersmeier A."/>
            <person name="Kalinowski J."/>
            <person name="Ruckert C."/>
        </authorList>
    </citation>
    <scope>NUCLEOTIDE SEQUENCE [LARGE SCALE GENOMIC DNA]</scope>
    <source>
        <strain evidence="3 4">DSM 44953</strain>
    </source>
</reference>
<organism evidence="3 4">
    <name type="scientific">Corynebacterium marinum DSM 44953</name>
    <dbReference type="NCBI Taxonomy" id="1224162"/>
    <lineage>
        <taxon>Bacteria</taxon>
        <taxon>Bacillati</taxon>
        <taxon>Actinomycetota</taxon>
        <taxon>Actinomycetes</taxon>
        <taxon>Mycobacteriales</taxon>
        <taxon>Corynebacteriaceae</taxon>
        <taxon>Corynebacterium</taxon>
    </lineage>
</organism>
<dbReference type="STRING" id="1224162.B840_01405"/>
<dbReference type="HOGENOM" id="CLU_036718_0_0_11"/>
<dbReference type="InterPro" id="IPR007383">
    <property type="entry name" value="DUF445"/>
</dbReference>
<name>A0A0B6TJ21_9CORY</name>
<keyword evidence="4" id="KW-1185">Reference proteome</keyword>
<evidence type="ECO:0000256" key="2">
    <source>
        <dbReference type="SAM" id="Phobius"/>
    </source>
</evidence>
<proteinExistence type="predicted"/>
<evidence type="ECO:0000313" key="4">
    <source>
        <dbReference type="Proteomes" id="UP000031928"/>
    </source>
</evidence>
<protein>
    <submittedName>
        <fullName evidence="3">DUF445-like putative membrane protein</fullName>
    </submittedName>
</protein>
<dbReference type="PANTHER" id="PTHR38442:SF1">
    <property type="entry name" value="INNER MEMBRANE PROTEIN"/>
    <property type="match status" value="1"/>
</dbReference>
<feature type="transmembrane region" description="Helical" evidence="2">
    <location>
        <begin position="74"/>
        <end position="97"/>
    </location>
</feature>
<dbReference type="PANTHER" id="PTHR38442">
    <property type="entry name" value="INNER MEMBRANE PROTEIN-RELATED"/>
    <property type="match status" value="1"/>
</dbReference>
<dbReference type="Proteomes" id="UP000031928">
    <property type="component" value="Chromosome"/>
</dbReference>
<evidence type="ECO:0000313" key="3">
    <source>
        <dbReference type="EMBL" id="AJK67913.1"/>
    </source>
</evidence>
<dbReference type="GO" id="GO:0005886">
    <property type="term" value="C:plasma membrane"/>
    <property type="evidence" value="ECO:0007669"/>
    <property type="project" value="TreeGrafter"/>
</dbReference>
<accession>A0A0B6TJ21</accession>
<sequence>MGNMGKHIGTRPASTATAAAPVPGPAPEVEAERRRALRRHKAFVTGLLVVAAVIFLACSWWQSQPGGAPTWVGYVRAAAEAGMIGGLADWFAVTALFRHPLRIPIPHTAIIPKKKDQLGQALSGFVGDNFLNAELITEKVRTANIPERLGSWLSQPDNAVKVSREVGRLTANAIRALDPKDAEAVIQSQLIDKLAEPQWGPPAGRVMAGLIEDGRTEPVVQEVVTWAHRKVLGMEDTVVELIDERMPTWAPQFAKQLVGARVYKELVGFTASVANDPSHEARDAIRRFLGDLADDLQNDPTMIARVEGIKHDLLGSTPVRGAAAAIWANASVSLIDAATDETSLLRTKITELCLTWGTNIQTDPVLRASLERRITGGAAFLAENYAGEVTAIISETVERWDAAEASDKIELMVGKDLQYIRLNGTIVGALAGLLIYTVNHLLFGA</sequence>
<dbReference type="Pfam" id="PF04286">
    <property type="entry name" value="DUF445"/>
    <property type="match status" value="1"/>
</dbReference>